<evidence type="ECO:0000256" key="1">
    <source>
        <dbReference type="ARBA" id="ARBA00022722"/>
    </source>
</evidence>
<evidence type="ECO:0000256" key="2">
    <source>
        <dbReference type="ARBA" id="ARBA00022741"/>
    </source>
</evidence>
<dbReference type="GO" id="GO:0003677">
    <property type="term" value="F:DNA binding"/>
    <property type="evidence" value="ECO:0007669"/>
    <property type="project" value="UniProtKB-KW"/>
</dbReference>
<dbReference type="AlphaFoldDB" id="A0A8J7C2T9"/>
<evidence type="ECO:0000256" key="5">
    <source>
        <dbReference type="ARBA" id="ARBA00022806"/>
    </source>
</evidence>
<keyword evidence="6" id="KW-0269">Exonuclease</keyword>
<organism evidence="11 12">
    <name type="scientific">Candidatus Polarisedimenticola svalbardensis</name>
    <dbReference type="NCBI Taxonomy" id="2886004"/>
    <lineage>
        <taxon>Bacteria</taxon>
        <taxon>Pseudomonadati</taxon>
        <taxon>Acidobacteriota</taxon>
        <taxon>Candidatus Polarisedimenticolia</taxon>
        <taxon>Candidatus Polarisedimenticolales</taxon>
        <taxon>Candidatus Polarisedimenticolaceae</taxon>
        <taxon>Candidatus Polarisedimenticola</taxon>
    </lineage>
</organism>
<dbReference type="InterPro" id="IPR027417">
    <property type="entry name" value="P-loop_NTPase"/>
</dbReference>
<keyword evidence="3" id="KW-0227">DNA damage</keyword>
<dbReference type="InterPro" id="IPR038726">
    <property type="entry name" value="PDDEXK_AddAB-type"/>
</dbReference>
<evidence type="ECO:0000256" key="4">
    <source>
        <dbReference type="ARBA" id="ARBA00022801"/>
    </source>
</evidence>
<evidence type="ECO:0000256" key="7">
    <source>
        <dbReference type="ARBA" id="ARBA00022840"/>
    </source>
</evidence>
<accession>A0A8J7C2T9</accession>
<dbReference type="EMBL" id="JACXWD010000105">
    <property type="protein sequence ID" value="MBD3869525.1"/>
    <property type="molecule type" value="Genomic_DNA"/>
</dbReference>
<keyword evidence="8" id="KW-0238">DNA-binding</keyword>
<keyword evidence="5" id="KW-0347">Helicase</keyword>
<reference evidence="11 12" key="1">
    <citation type="submission" date="2020-08" db="EMBL/GenBank/DDBJ databases">
        <title>Acidobacteriota in marine sediments use diverse sulfur dissimilation pathways.</title>
        <authorList>
            <person name="Wasmund K."/>
        </authorList>
    </citation>
    <scope>NUCLEOTIDE SEQUENCE [LARGE SCALE GENOMIC DNA]</scope>
    <source>
        <strain evidence="11">MAG AM4</strain>
    </source>
</reference>
<sequence>LLGVHLNLLRKMEPVTVLLPFDPTGHSPAGEYAQQFASKFLINEDEQAETVRSPDSTSLAGARLASLYDEDSRPQPMEQDRITLDDFQGAATEVTWAVRRAIASGTDPKEICILARDLSRYGPALEEAFRMVPGKDGGEPVWTGSLTTPLRRDPVVHDALVLLQVVSQDFPRGPTVELLSTPRMIWQLVMGSEPAAWSPDGAAVDRWSRRAGILGGLDHWIRDLPREAGFVPTWNLETEEELAAATRRCEQAGASAQAVVHALAGLHKRFQEEIPTTWSGHADRYRRMLELLPDRTELNDLLDDMANLDRIGDDSPVTGQEALSWLEQAVDDSTLSPQSRDRGGIRVLDAMQARGLTFSRLYLIGFHAGSFPRIGREDPFLDDRLRRQIQDELGRPLASRLGDGGEERLLLALMLGSTRDDLHLSWQRADDTGRAVSPSAALREMARAVLGVPDTIRLHQERVRRRSVHPHVRLAELGSDTGMLHPEEAHALAAFSCEGTAPDPAVGAGSLGLSRQTLAMLQATERFRFGPTGWDGRVGPMGDRREFQWSTTALEDLGRCPLRFFFRRVLKVEELEGELSPLEIAPVDMGTAVHKLLELVYSDLNETGSFAEPDAPTLVARAGRLLDTNWDTAFRRIDHRVADHLRPLWRIQESIWKEAVVRFLETDLTRLSDLGPLTIDIETYLHREIDLGDGVTIHPGGKFDRLIHQGDTVHVADYKTSGRLGKRISISEMLKGNQLQVPIYHLLAEQRPTVELLGVGPGYAGPESRAEFTGFARDDQFEGLTETLRVLAGLLSAGLYPIKDKSPSCSYCAYKAGCRINHPPTLEREAGSKDSRDFIRLAGKNSFKNRTLLHDLVQEEGS</sequence>
<evidence type="ECO:0000256" key="9">
    <source>
        <dbReference type="ARBA" id="ARBA00023204"/>
    </source>
</evidence>
<evidence type="ECO:0000313" key="11">
    <source>
        <dbReference type="EMBL" id="MBD3869525.1"/>
    </source>
</evidence>
<keyword evidence="1" id="KW-0540">Nuclease</keyword>
<evidence type="ECO:0000256" key="3">
    <source>
        <dbReference type="ARBA" id="ARBA00022763"/>
    </source>
</evidence>
<dbReference type="GO" id="GO:0006281">
    <property type="term" value="P:DNA repair"/>
    <property type="evidence" value="ECO:0007669"/>
    <property type="project" value="UniProtKB-KW"/>
</dbReference>
<keyword evidence="4" id="KW-0378">Hydrolase</keyword>
<dbReference type="GO" id="GO:0004527">
    <property type="term" value="F:exonuclease activity"/>
    <property type="evidence" value="ECO:0007669"/>
    <property type="project" value="UniProtKB-KW"/>
</dbReference>
<evidence type="ECO:0000256" key="6">
    <source>
        <dbReference type="ARBA" id="ARBA00022839"/>
    </source>
</evidence>
<dbReference type="GO" id="GO:0005524">
    <property type="term" value="F:ATP binding"/>
    <property type="evidence" value="ECO:0007669"/>
    <property type="project" value="UniProtKB-KW"/>
</dbReference>
<keyword evidence="7" id="KW-0067">ATP-binding</keyword>
<dbReference type="InterPro" id="IPR011604">
    <property type="entry name" value="PDDEXK-like_dom_sf"/>
</dbReference>
<gene>
    <name evidence="11" type="ORF">IFK94_15500</name>
</gene>
<dbReference type="Pfam" id="PF12705">
    <property type="entry name" value="PDDEXK_1"/>
    <property type="match status" value="1"/>
</dbReference>
<dbReference type="SUPFAM" id="SSF52540">
    <property type="entry name" value="P-loop containing nucleoside triphosphate hydrolases"/>
    <property type="match status" value="1"/>
</dbReference>
<evidence type="ECO:0000259" key="10">
    <source>
        <dbReference type="Pfam" id="PF12705"/>
    </source>
</evidence>
<dbReference type="Gene3D" id="3.40.50.300">
    <property type="entry name" value="P-loop containing nucleotide triphosphate hydrolases"/>
    <property type="match status" value="1"/>
</dbReference>
<dbReference type="PANTHER" id="PTHR30591:SF1">
    <property type="entry name" value="RECBCD ENZYME SUBUNIT RECC"/>
    <property type="match status" value="1"/>
</dbReference>
<evidence type="ECO:0000256" key="8">
    <source>
        <dbReference type="ARBA" id="ARBA00023125"/>
    </source>
</evidence>
<dbReference type="GO" id="GO:0004386">
    <property type="term" value="F:helicase activity"/>
    <property type="evidence" value="ECO:0007669"/>
    <property type="project" value="UniProtKB-KW"/>
</dbReference>
<keyword evidence="2" id="KW-0547">Nucleotide-binding</keyword>
<keyword evidence="9" id="KW-0234">DNA repair</keyword>
<evidence type="ECO:0000313" key="12">
    <source>
        <dbReference type="Proteomes" id="UP000648239"/>
    </source>
</evidence>
<feature type="domain" description="PD-(D/E)XK endonuclease-like" evidence="10">
    <location>
        <begin position="548"/>
        <end position="819"/>
    </location>
</feature>
<dbReference type="Proteomes" id="UP000648239">
    <property type="component" value="Unassembled WGS sequence"/>
</dbReference>
<dbReference type="PANTHER" id="PTHR30591">
    <property type="entry name" value="RECBCD ENZYME SUBUNIT RECC"/>
    <property type="match status" value="1"/>
</dbReference>
<proteinExistence type="predicted"/>
<comment type="caution">
    <text evidence="11">The sequence shown here is derived from an EMBL/GenBank/DDBJ whole genome shotgun (WGS) entry which is preliminary data.</text>
</comment>
<protein>
    <submittedName>
        <fullName evidence="11">Exodeoxyribonuclease V subunit gamma</fullName>
    </submittedName>
</protein>
<name>A0A8J7C2T9_9BACT</name>
<feature type="non-terminal residue" evidence="11">
    <location>
        <position position="1"/>
    </location>
</feature>
<dbReference type="GO" id="GO:0006310">
    <property type="term" value="P:DNA recombination"/>
    <property type="evidence" value="ECO:0007669"/>
    <property type="project" value="TreeGrafter"/>
</dbReference>
<dbReference type="Gene3D" id="3.90.320.10">
    <property type="match status" value="1"/>
</dbReference>